<evidence type="ECO:0000256" key="3">
    <source>
        <dbReference type="ARBA" id="ARBA00023163"/>
    </source>
</evidence>
<dbReference type="PANTHER" id="PTHR46796">
    <property type="entry name" value="HTH-TYPE TRANSCRIPTIONAL ACTIVATOR RHAS-RELATED"/>
    <property type="match status" value="1"/>
</dbReference>
<dbReference type="Pfam" id="PF12833">
    <property type="entry name" value="HTH_18"/>
    <property type="match status" value="1"/>
</dbReference>
<proteinExistence type="predicted"/>
<dbReference type="GO" id="GO:0043565">
    <property type="term" value="F:sequence-specific DNA binding"/>
    <property type="evidence" value="ECO:0007669"/>
    <property type="project" value="InterPro"/>
</dbReference>
<dbReference type="AlphaFoldDB" id="A0AAP2DAX2"/>
<organism evidence="5 6">
    <name type="scientific">Dawidia soli</name>
    <dbReference type="NCBI Taxonomy" id="2782352"/>
    <lineage>
        <taxon>Bacteria</taxon>
        <taxon>Pseudomonadati</taxon>
        <taxon>Bacteroidota</taxon>
        <taxon>Cytophagia</taxon>
        <taxon>Cytophagales</taxon>
        <taxon>Chryseotaleaceae</taxon>
        <taxon>Dawidia</taxon>
    </lineage>
</organism>
<dbReference type="GO" id="GO:0003700">
    <property type="term" value="F:DNA-binding transcription factor activity"/>
    <property type="evidence" value="ECO:0007669"/>
    <property type="project" value="InterPro"/>
</dbReference>
<dbReference type="RefSeq" id="WP_254091880.1">
    <property type="nucleotide sequence ID" value="NZ_JAHESC010000029.1"/>
</dbReference>
<name>A0AAP2DAX2_9BACT</name>
<dbReference type="InterPro" id="IPR046532">
    <property type="entry name" value="DUF6597"/>
</dbReference>
<keyword evidence="2" id="KW-0238">DNA-binding</keyword>
<dbReference type="PROSITE" id="PS01124">
    <property type="entry name" value="HTH_ARAC_FAMILY_2"/>
    <property type="match status" value="1"/>
</dbReference>
<gene>
    <name evidence="5" type="ORF">KK078_18935</name>
</gene>
<comment type="caution">
    <text evidence="5">The sequence shown here is derived from an EMBL/GenBank/DDBJ whole genome shotgun (WGS) entry which is preliminary data.</text>
</comment>
<evidence type="ECO:0000313" key="6">
    <source>
        <dbReference type="Proteomes" id="UP001319180"/>
    </source>
</evidence>
<accession>A0AAP2DAX2</accession>
<dbReference type="Pfam" id="PF20240">
    <property type="entry name" value="DUF6597"/>
    <property type="match status" value="1"/>
</dbReference>
<keyword evidence="3" id="KW-0804">Transcription</keyword>
<dbReference type="PANTHER" id="PTHR46796:SF13">
    <property type="entry name" value="HTH-TYPE TRANSCRIPTIONAL ACTIVATOR RHAS"/>
    <property type="match status" value="1"/>
</dbReference>
<dbReference type="EMBL" id="JAHESC010000029">
    <property type="protein sequence ID" value="MBT1688653.1"/>
    <property type="molecule type" value="Genomic_DNA"/>
</dbReference>
<protein>
    <submittedName>
        <fullName evidence="5">AraC family transcriptional regulator</fullName>
    </submittedName>
</protein>
<keyword evidence="1" id="KW-0805">Transcription regulation</keyword>
<reference evidence="5 6" key="1">
    <citation type="submission" date="2021-05" db="EMBL/GenBank/DDBJ databases">
        <title>A Polyphasic approach of four new species of the genus Ohtaekwangia: Ohtaekwangia histidinii sp. nov., Ohtaekwangia cretensis sp. nov., Ohtaekwangia indiensis sp. nov., Ohtaekwangia reichenbachii sp. nov. from diverse environment.</title>
        <authorList>
            <person name="Octaviana S."/>
        </authorList>
    </citation>
    <scope>NUCLEOTIDE SEQUENCE [LARGE SCALE GENOMIC DNA]</scope>
    <source>
        <strain evidence="5 6">PWU37</strain>
    </source>
</reference>
<dbReference type="Gene3D" id="1.10.10.60">
    <property type="entry name" value="Homeodomain-like"/>
    <property type="match status" value="1"/>
</dbReference>
<dbReference type="SMART" id="SM00342">
    <property type="entry name" value="HTH_ARAC"/>
    <property type="match status" value="1"/>
</dbReference>
<evidence type="ECO:0000256" key="1">
    <source>
        <dbReference type="ARBA" id="ARBA00023015"/>
    </source>
</evidence>
<dbReference type="InterPro" id="IPR050204">
    <property type="entry name" value="AraC_XylS_family_regulators"/>
</dbReference>
<feature type="domain" description="HTH araC/xylS-type" evidence="4">
    <location>
        <begin position="159"/>
        <end position="258"/>
    </location>
</feature>
<evidence type="ECO:0000259" key="4">
    <source>
        <dbReference type="PROSITE" id="PS01124"/>
    </source>
</evidence>
<dbReference type="InterPro" id="IPR018060">
    <property type="entry name" value="HTH_AraC"/>
</dbReference>
<evidence type="ECO:0000256" key="2">
    <source>
        <dbReference type="ARBA" id="ARBA00023125"/>
    </source>
</evidence>
<sequence>MVLWDAITYEVAMPCIELQDLVSHFWCSRWHAGVQRYFTYHATANTRTEIAFAFAPGSKQKRNTVFSSIQGHSNTPRSLETGDLSEIFGVSLYSHAIPFFFDLSASALAHQLLDLREVMYTDAGTITDRLARCFDFRERVGIMTHYLKTRYNSTRNTDLPVVHAIRQMRKMHGHVTIAGLARESSLSEKQFERRFKEFSGFNPKLYSSIVRFEAALPPHRERTRFTDKALELGYYDQAHFINDFKRYSGFTPRTFAPVTW</sequence>
<evidence type="ECO:0000313" key="5">
    <source>
        <dbReference type="EMBL" id="MBT1688653.1"/>
    </source>
</evidence>
<keyword evidence="6" id="KW-1185">Reference proteome</keyword>
<dbReference type="Proteomes" id="UP001319180">
    <property type="component" value="Unassembled WGS sequence"/>
</dbReference>